<protein>
    <recommendedName>
        <fullName evidence="7">BZIP domain-containing protein</fullName>
    </recommendedName>
</protein>
<gene>
    <name evidence="8" type="ORF">LTR36_009268</name>
</gene>
<feature type="compositionally biased region" description="Basic and acidic residues" evidence="6">
    <location>
        <begin position="32"/>
        <end position="48"/>
    </location>
</feature>
<dbReference type="PRINTS" id="PR00043">
    <property type="entry name" value="LEUZIPPRJUN"/>
</dbReference>
<dbReference type="Proteomes" id="UP001324427">
    <property type="component" value="Unassembled WGS sequence"/>
</dbReference>
<name>A0AAV9J6B2_9PEZI</name>
<dbReference type="SUPFAM" id="SSF57959">
    <property type="entry name" value="Leucine zipper domain"/>
    <property type="match status" value="1"/>
</dbReference>
<feature type="region of interest" description="Disordered" evidence="6">
    <location>
        <begin position="520"/>
        <end position="541"/>
    </location>
</feature>
<accession>A0AAV9J6B2</accession>
<dbReference type="SMART" id="SM00338">
    <property type="entry name" value="BRLZ"/>
    <property type="match status" value="1"/>
</dbReference>
<organism evidence="8 9">
    <name type="scientific">Oleoguttula mirabilis</name>
    <dbReference type="NCBI Taxonomy" id="1507867"/>
    <lineage>
        <taxon>Eukaryota</taxon>
        <taxon>Fungi</taxon>
        <taxon>Dikarya</taxon>
        <taxon>Ascomycota</taxon>
        <taxon>Pezizomycotina</taxon>
        <taxon>Dothideomycetes</taxon>
        <taxon>Dothideomycetidae</taxon>
        <taxon>Mycosphaerellales</taxon>
        <taxon>Teratosphaeriaceae</taxon>
        <taxon>Oleoguttula</taxon>
    </lineage>
</organism>
<comment type="caution">
    <text evidence="8">The sequence shown here is derived from an EMBL/GenBank/DDBJ whole genome shotgun (WGS) entry which is preliminary data.</text>
</comment>
<evidence type="ECO:0000256" key="5">
    <source>
        <dbReference type="ARBA" id="ARBA00023242"/>
    </source>
</evidence>
<feature type="compositionally biased region" description="Low complexity" evidence="6">
    <location>
        <begin position="520"/>
        <end position="535"/>
    </location>
</feature>
<dbReference type="GO" id="GO:0003677">
    <property type="term" value="F:DNA binding"/>
    <property type="evidence" value="ECO:0007669"/>
    <property type="project" value="UniProtKB-KW"/>
</dbReference>
<feature type="region of interest" description="Disordered" evidence="6">
    <location>
        <begin position="1"/>
        <end position="215"/>
    </location>
</feature>
<dbReference type="Pfam" id="PF11785">
    <property type="entry name" value="Aft1_OSA"/>
    <property type="match status" value="1"/>
</dbReference>
<keyword evidence="5" id="KW-0539">Nucleus</keyword>
<dbReference type="Pfam" id="PF11787">
    <property type="entry name" value="Aft1_HRR"/>
    <property type="match status" value="1"/>
</dbReference>
<feature type="domain" description="BZIP" evidence="7">
    <location>
        <begin position="427"/>
        <end position="490"/>
    </location>
</feature>
<feature type="compositionally biased region" description="Polar residues" evidence="6">
    <location>
        <begin position="328"/>
        <end position="338"/>
    </location>
</feature>
<keyword evidence="3" id="KW-0238">DNA-binding</keyword>
<dbReference type="CDD" id="cd14687">
    <property type="entry name" value="bZIP_ATF2"/>
    <property type="match status" value="1"/>
</dbReference>
<evidence type="ECO:0000256" key="3">
    <source>
        <dbReference type="ARBA" id="ARBA00023125"/>
    </source>
</evidence>
<evidence type="ECO:0000313" key="8">
    <source>
        <dbReference type="EMBL" id="KAK4540411.1"/>
    </source>
</evidence>
<evidence type="ECO:0000313" key="9">
    <source>
        <dbReference type="Proteomes" id="UP001324427"/>
    </source>
</evidence>
<proteinExistence type="predicted"/>
<evidence type="ECO:0000256" key="1">
    <source>
        <dbReference type="ARBA" id="ARBA00004123"/>
    </source>
</evidence>
<keyword evidence="2" id="KW-0805">Transcription regulation</keyword>
<dbReference type="InterPro" id="IPR021755">
    <property type="entry name" value="TF_Aft1_HRA"/>
</dbReference>
<feature type="compositionally biased region" description="Low complexity" evidence="6">
    <location>
        <begin position="120"/>
        <end position="134"/>
    </location>
</feature>
<feature type="region of interest" description="Disordered" evidence="6">
    <location>
        <begin position="237"/>
        <end position="408"/>
    </location>
</feature>
<dbReference type="EMBL" id="JAVFHQ010000068">
    <property type="protein sequence ID" value="KAK4540411.1"/>
    <property type="molecule type" value="Genomic_DNA"/>
</dbReference>
<reference evidence="8 9" key="1">
    <citation type="submission" date="2021-11" db="EMBL/GenBank/DDBJ databases">
        <title>Black yeast isolated from Biological Soil Crust.</title>
        <authorList>
            <person name="Kurbessoian T."/>
        </authorList>
    </citation>
    <scope>NUCLEOTIDE SEQUENCE [LARGE SCALE GENOMIC DNA]</scope>
    <source>
        <strain evidence="8 9">CCFEE 5522</strain>
    </source>
</reference>
<keyword evidence="9" id="KW-1185">Reference proteome</keyword>
<dbReference type="InterPro" id="IPR021756">
    <property type="entry name" value="TF_Aft1_HRR"/>
</dbReference>
<dbReference type="InterPro" id="IPR004827">
    <property type="entry name" value="bZIP"/>
</dbReference>
<dbReference type="GO" id="GO:0005634">
    <property type="term" value="C:nucleus"/>
    <property type="evidence" value="ECO:0007669"/>
    <property type="project" value="UniProtKB-SubCell"/>
</dbReference>
<dbReference type="PANTHER" id="PTHR19304">
    <property type="entry name" value="CYCLIC-AMP RESPONSE ELEMENT BINDING PROTEIN"/>
    <property type="match status" value="1"/>
</dbReference>
<dbReference type="FunFam" id="1.20.5.170:FF:000053">
    <property type="entry name" value="BZIP transcription factor AtfA"/>
    <property type="match status" value="1"/>
</dbReference>
<dbReference type="Gene3D" id="1.20.5.170">
    <property type="match status" value="1"/>
</dbReference>
<evidence type="ECO:0000256" key="6">
    <source>
        <dbReference type="SAM" id="MobiDB-lite"/>
    </source>
</evidence>
<dbReference type="InterPro" id="IPR051027">
    <property type="entry name" value="bZIP_transcription_factors"/>
</dbReference>
<feature type="compositionally biased region" description="Polar residues" evidence="6">
    <location>
        <begin position="237"/>
        <end position="250"/>
    </location>
</feature>
<feature type="compositionally biased region" description="Polar residues" evidence="6">
    <location>
        <begin position="196"/>
        <end position="209"/>
    </location>
</feature>
<evidence type="ECO:0000256" key="2">
    <source>
        <dbReference type="ARBA" id="ARBA00023015"/>
    </source>
</evidence>
<evidence type="ECO:0000259" key="7">
    <source>
        <dbReference type="PROSITE" id="PS50217"/>
    </source>
</evidence>
<feature type="compositionally biased region" description="Polar residues" evidence="6">
    <location>
        <begin position="171"/>
        <end position="180"/>
    </location>
</feature>
<feature type="compositionally biased region" description="Polar residues" evidence="6">
    <location>
        <begin position="263"/>
        <end position="282"/>
    </location>
</feature>
<sequence length="541" mass="58028">MASVASRHSATNSPHLGTSNKSMTSSPRTRHPHPDTQKREVITHESKQEVPTINQPEDANAAPATNVPLAPPPKPTQNGDSDYFSGPHSQTHLSKEPNPFENAFGNPAEPPGKHHLPGVTSLTSPASLLPSNTPGWPGSLRSGPLSPAMLTGPTGSNDYFNSDHHFAGSFPTPNESSLRTGLTPGGGGSMFPQPSPNSQAIYNQLQSGGATPGTLDFHRTAMTARAQNQANNYSIQQNGVTSQPQPNPNIQPDLDTKPFAQGAPTQQRDNQDPYSSHQTNDAANGLFMLAQAGGQRGAQQGFAMPQQPQHGFPQPMQQDANMHKRQNKNSVGSTMSGSTEGGPGDYSDGSAEAKPQTRTGRGKKGGSSGKAANGKRKAEETPSKAVIKKQRGSVGPVMPEEEPDDMDEVNMDDMEEHTVDGRKMTDEEKRKNFLERNRVAALKCRQRKKQWLANLQQKVEIFSTENDALAATVTQLREEIVGLKTLLLAHKDCPVSQAQGISGMAMQQIAGDAQHYGTNPYGMGLQMGPQGPMSQAPMQRR</sequence>
<feature type="compositionally biased region" description="Polar residues" evidence="6">
    <location>
        <begin position="1"/>
        <end position="27"/>
    </location>
</feature>
<feature type="compositionally biased region" description="Acidic residues" evidence="6">
    <location>
        <begin position="399"/>
        <end position="408"/>
    </location>
</feature>
<dbReference type="GO" id="GO:0003700">
    <property type="term" value="F:DNA-binding transcription factor activity"/>
    <property type="evidence" value="ECO:0007669"/>
    <property type="project" value="InterPro"/>
</dbReference>
<dbReference type="InterPro" id="IPR020956">
    <property type="entry name" value="TF_Aft1_OSM"/>
</dbReference>
<dbReference type="InterPro" id="IPR002112">
    <property type="entry name" value="Leuzip_Jun"/>
</dbReference>
<dbReference type="AlphaFoldDB" id="A0AAV9J6B2"/>
<dbReference type="Pfam" id="PF11786">
    <property type="entry name" value="Aft1_HRA"/>
    <property type="match status" value="1"/>
</dbReference>
<dbReference type="InterPro" id="IPR046347">
    <property type="entry name" value="bZIP_sf"/>
</dbReference>
<comment type="subcellular location">
    <subcellularLocation>
        <location evidence="1">Nucleus</location>
    </subcellularLocation>
</comment>
<dbReference type="PROSITE" id="PS50217">
    <property type="entry name" value="BZIP"/>
    <property type="match status" value="1"/>
</dbReference>
<keyword evidence="4" id="KW-0804">Transcription</keyword>
<evidence type="ECO:0000256" key="4">
    <source>
        <dbReference type="ARBA" id="ARBA00023163"/>
    </source>
</evidence>
<feature type="compositionally biased region" description="Low complexity" evidence="6">
    <location>
        <begin position="290"/>
        <end position="303"/>
    </location>
</feature>
<dbReference type="Pfam" id="PF00170">
    <property type="entry name" value="bZIP_1"/>
    <property type="match status" value="1"/>
</dbReference>